<organism evidence="1 2">
    <name type="scientific">Nesterenkonia rhizosphaerae</name>
    <dbReference type="NCBI Taxonomy" id="1348272"/>
    <lineage>
        <taxon>Bacteria</taxon>
        <taxon>Bacillati</taxon>
        <taxon>Actinomycetota</taxon>
        <taxon>Actinomycetes</taxon>
        <taxon>Micrococcales</taxon>
        <taxon>Micrococcaceae</taxon>
        <taxon>Nesterenkonia</taxon>
    </lineage>
</organism>
<proteinExistence type="predicted"/>
<evidence type="ECO:0000313" key="1">
    <source>
        <dbReference type="EMBL" id="GAA4924457.1"/>
    </source>
</evidence>
<dbReference type="Proteomes" id="UP001500368">
    <property type="component" value="Unassembled WGS sequence"/>
</dbReference>
<evidence type="ECO:0000313" key="2">
    <source>
        <dbReference type="Proteomes" id="UP001500368"/>
    </source>
</evidence>
<protein>
    <submittedName>
        <fullName evidence="1">Uncharacterized protein</fullName>
    </submittedName>
</protein>
<name>A0ABP9G0C8_9MICC</name>
<accession>A0ABP9G0C8</accession>
<comment type="caution">
    <text evidence="1">The sequence shown here is derived from an EMBL/GenBank/DDBJ whole genome shotgun (WGS) entry which is preliminary data.</text>
</comment>
<sequence>MTTEDFDEIRSGWGIVCDAVLHGEAQGFPEFAEWYREAKRMHTTITTEKLTHAAKTAYESLRPEQDRLEWDQTDEVTRQSYLDAQRTAFTFVGFHVEQPDDHSGLPEELPTHQTEGWIHELSQRQAIIGQVLIPEARANQGAMMPQSDSLALALELCYTALAMKPDHRRAGLIVADRFASRMGLDPNQVAAFAQHRINEEIAK</sequence>
<reference evidence="2" key="1">
    <citation type="journal article" date="2019" name="Int. J. Syst. Evol. Microbiol.">
        <title>The Global Catalogue of Microorganisms (GCM) 10K type strain sequencing project: providing services to taxonomists for standard genome sequencing and annotation.</title>
        <authorList>
            <consortium name="The Broad Institute Genomics Platform"/>
            <consortium name="The Broad Institute Genome Sequencing Center for Infectious Disease"/>
            <person name="Wu L."/>
            <person name="Ma J."/>
        </authorList>
    </citation>
    <scope>NUCLEOTIDE SEQUENCE [LARGE SCALE GENOMIC DNA]</scope>
    <source>
        <strain evidence="2">JCM 19129</strain>
    </source>
</reference>
<keyword evidence="2" id="KW-1185">Reference proteome</keyword>
<gene>
    <name evidence="1" type="ORF">GCM10025790_22120</name>
</gene>
<dbReference type="RefSeq" id="WP_345478065.1">
    <property type="nucleotide sequence ID" value="NZ_BAABLW010000007.1"/>
</dbReference>
<dbReference type="EMBL" id="BAABLW010000007">
    <property type="protein sequence ID" value="GAA4924457.1"/>
    <property type="molecule type" value="Genomic_DNA"/>
</dbReference>